<feature type="compositionally biased region" description="Polar residues" evidence="6">
    <location>
        <begin position="981"/>
        <end position="994"/>
    </location>
</feature>
<feature type="compositionally biased region" description="Basic and acidic residues" evidence="6">
    <location>
        <begin position="1087"/>
        <end position="1104"/>
    </location>
</feature>
<dbReference type="InParanoid" id="A0A7J7DLS7"/>
<evidence type="ECO:0000313" key="8">
    <source>
        <dbReference type="Proteomes" id="UP000593562"/>
    </source>
</evidence>
<reference evidence="7 8" key="1">
    <citation type="journal article" date="2020" name="Nat. Commun.">
        <title>Genome of Tripterygium wilfordii and identification of cytochrome P450 involved in triptolide biosynthesis.</title>
        <authorList>
            <person name="Tu L."/>
            <person name="Su P."/>
            <person name="Zhang Z."/>
            <person name="Gao L."/>
            <person name="Wang J."/>
            <person name="Hu T."/>
            <person name="Zhou J."/>
            <person name="Zhang Y."/>
            <person name="Zhao Y."/>
            <person name="Liu Y."/>
            <person name="Song Y."/>
            <person name="Tong Y."/>
            <person name="Lu Y."/>
            <person name="Yang J."/>
            <person name="Xu C."/>
            <person name="Jia M."/>
            <person name="Peters R.J."/>
            <person name="Huang L."/>
            <person name="Gao W."/>
        </authorList>
    </citation>
    <scope>NUCLEOTIDE SEQUENCE [LARGE SCALE GENOMIC DNA]</scope>
    <source>
        <strain evidence="8">cv. XIE 37</strain>
        <tissue evidence="7">Leaf</tissue>
    </source>
</reference>
<feature type="coiled-coil region" evidence="5">
    <location>
        <begin position="163"/>
        <end position="225"/>
    </location>
</feature>
<feature type="coiled-coil region" evidence="5">
    <location>
        <begin position="533"/>
        <end position="742"/>
    </location>
</feature>
<gene>
    <name evidence="7" type="ORF">HS088_TW05G00011</name>
</gene>
<evidence type="ECO:0000256" key="5">
    <source>
        <dbReference type="SAM" id="Coils"/>
    </source>
</evidence>
<dbReference type="FunCoup" id="A0A7J7DLS7">
    <property type="interactions" value="3"/>
</dbReference>
<keyword evidence="1 5" id="KW-0175">Coiled coil</keyword>
<feature type="compositionally biased region" description="Low complexity" evidence="6">
    <location>
        <begin position="916"/>
        <end position="927"/>
    </location>
</feature>
<name>A0A7J7DLS7_TRIWF</name>
<keyword evidence="8" id="KW-1185">Reference proteome</keyword>
<feature type="region of interest" description="Disordered" evidence="6">
    <location>
        <begin position="1072"/>
        <end position="1104"/>
    </location>
</feature>
<sequence length="1104" mass="126880">MTSPQPERGAMTPIYASGRPLSITPGSRVKTPLSDDAIWKRLKDAGFDEDSIKNRDKAALIAYIAKLEAEIFDLHHHMGLLILEKNVLTSKNGQIKTSVDAIEVIHRRDQAANVSALAEARKREESLKKALGIEKECIASIEKALHEMRAECAETKVLSDNKLAEARTMVEDAQKKFIEAEAKMHMTESLHAEANRYHRAAERKLQEVEAREDDLTRRITAFKADCDAKEKDMRLERQSLSDRQKVLQQEQERLLDGQALLSQREDYIFNKSRELSQLEKELEASKANIEEQRRALNEEKSNVELSVASVSKREEVVFEREVLLGKKEQDLLILQEKVASKESEEIKNTVADHESVLRTIKSKFEAELERKRKLVEDELMAKRRAWELREIDLNHREDLLLEREHDLVVQSKTLVEKERDVAEKLNHLQERERSLNDSQKDVELKNLLLEGEKEEIVKMKLNLQESLDSLEDKKKQVDSAKEKLEFKKSETDELSVLEMKLKEEVDVVRAQKFELVAEADRLRVEKAKFEVEWEVLDEKREEIRKEAERLADERQALSKFLKDERDSLRLEKNLMRNQHKNDLELLNREQEEFMNKMAQERSECFSKLQQEHAEFLLGVEMQKRELESCIEKRREEVESYLKEREKTLEQERANDLQYINSLKESASKELEHVAFELKRLEAERTEINLDRERRDQEWAELNKSIEELEIQRQKLKEQRESLHTERDEIRAEIERLKTLENLKVALDYDAVSKMQQANLESWKRLSAKRYLKQQSSLRDAKLDQHDMVLVSSNGDGLNSPAIGKPNGASTPGIAHLSWIRRCKEMIFKSSPEKSPPKHENGSPLSDNEEAHLTSAGKLDYSNAYVGKKYKGQHIFSEMQPIRYALGEPKVILEVPPECKVSKGTHDFESEIKEDASGTPTSSSTGRGLQAGRKRRVNNLASNDHIDPQPEQGQNNKKRRQQQDEAINPAGEAFLDRRNTGEDQSVMESSNTAQGDAQELTDLVVDKIIKVSEATCEKKDIETIQETIHYLLNPTGESEHGGGTNVNKNSVDDRDSVSPSGHEVLATLQEVLQGYGGQEHSQPLEPDVVERNGLKVKDGNAESED</sequence>
<dbReference type="EMBL" id="JAAARO010000005">
    <property type="protein sequence ID" value="KAF5747291.1"/>
    <property type="molecule type" value="Genomic_DNA"/>
</dbReference>
<dbReference type="PANTHER" id="PTHR31908:SF2">
    <property type="entry name" value="PROTEIN CROWDED NUCLEI 4"/>
    <property type="match status" value="1"/>
</dbReference>
<evidence type="ECO:0000256" key="3">
    <source>
        <dbReference type="ARBA" id="ARBA00024186"/>
    </source>
</evidence>
<feature type="coiled-coil region" evidence="5">
    <location>
        <begin position="453"/>
        <end position="490"/>
    </location>
</feature>
<feature type="region of interest" description="Disordered" evidence="6">
    <location>
        <begin position="1032"/>
        <end position="1060"/>
    </location>
</feature>
<feature type="region of interest" description="Disordered" evidence="6">
    <location>
        <begin position="909"/>
        <end position="997"/>
    </location>
</feature>
<feature type="region of interest" description="Disordered" evidence="6">
    <location>
        <begin position="828"/>
        <end position="848"/>
    </location>
</feature>
<comment type="subcellular location">
    <subcellularLocation>
        <location evidence="3">Nucleus lamina</location>
    </subcellularLocation>
</comment>
<evidence type="ECO:0000313" key="7">
    <source>
        <dbReference type="EMBL" id="KAF5747291.1"/>
    </source>
</evidence>
<feature type="coiled-coil region" evidence="5">
    <location>
        <begin position="268"/>
        <end position="385"/>
    </location>
</feature>
<dbReference type="GO" id="GO:0005652">
    <property type="term" value="C:nuclear lamina"/>
    <property type="evidence" value="ECO:0007669"/>
    <property type="project" value="UniProtKB-SubCell"/>
</dbReference>
<dbReference type="Proteomes" id="UP000593562">
    <property type="component" value="Unassembled WGS sequence"/>
</dbReference>
<keyword evidence="2" id="KW-0539">Nucleus</keyword>
<comment type="similarity">
    <text evidence="4">Belongs to the CRWN family.</text>
</comment>
<dbReference type="GO" id="GO:0006997">
    <property type="term" value="P:nucleus organization"/>
    <property type="evidence" value="ECO:0007669"/>
    <property type="project" value="InterPro"/>
</dbReference>
<comment type="caution">
    <text evidence="7">The sequence shown here is derived from an EMBL/GenBank/DDBJ whole genome shotgun (WGS) entry which is preliminary data.</text>
</comment>
<accession>A0A7J7DLS7</accession>
<dbReference type="InterPro" id="IPR040418">
    <property type="entry name" value="CRWN"/>
</dbReference>
<dbReference type="OrthoDB" id="673795at2759"/>
<evidence type="ECO:0000256" key="2">
    <source>
        <dbReference type="ARBA" id="ARBA00023242"/>
    </source>
</evidence>
<evidence type="ECO:0000256" key="4">
    <source>
        <dbReference type="ARBA" id="ARBA00024208"/>
    </source>
</evidence>
<dbReference type="PANTHER" id="PTHR31908">
    <property type="entry name" value="PROTEIN CROWDED NUCLEI 4"/>
    <property type="match status" value="1"/>
</dbReference>
<dbReference type="AlphaFoldDB" id="A0A7J7DLS7"/>
<organism evidence="7 8">
    <name type="scientific">Tripterygium wilfordii</name>
    <name type="common">Thunder God vine</name>
    <dbReference type="NCBI Taxonomy" id="458696"/>
    <lineage>
        <taxon>Eukaryota</taxon>
        <taxon>Viridiplantae</taxon>
        <taxon>Streptophyta</taxon>
        <taxon>Embryophyta</taxon>
        <taxon>Tracheophyta</taxon>
        <taxon>Spermatophyta</taxon>
        <taxon>Magnoliopsida</taxon>
        <taxon>eudicotyledons</taxon>
        <taxon>Gunneridae</taxon>
        <taxon>Pentapetalae</taxon>
        <taxon>rosids</taxon>
        <taxon>fabids</taxon>
        <taxon>Celastrales</taxon>
        <taxon>Celastraceae</taxon>
        <taxon>Tripterygium</taxon>
    </lineage>
</organism>
<evidence type="ECO:0000256" key="6">
    <source>
        <dbReference type="SAM" id="MobiDB-lite"/>
    </source>
</evidence>
<proteinExistence type="inferred from homology"/>
<evidence type="ECO:0000256" key="1">
    <source>
        <dbReference type="ARBA" id="ARBA00023054"/>
    </source>
</evidence>
<feature type="compositionally biased region" description="Basic and acidic residues" evidence="6">
    <location>
        <begin position="828"/>
        <end position="840"/>
    </location>
</feature>
<protein>
    <submittedName>
        <fullName evidence="7">Putative nuclear matrix constituent protein 1-like protein isoform X2</fullName>
    </submittedName>
</protein>